<dbReference type="PROSITE" id="PS01124">
    <property type="entry name" value="HTH_ARAC_FAMILY_2"/>
    <property type="match status" value="1"/>
</dbReference>
<evidence type="ECO:0000259" key="5">
    <source>
        <dbReference type="PROSITE" id="PS01124"/>
    </source>
</evidence>
<dbReference type="InterPro" id="IPR014710">
    <property type="entry name" value="RmlC-like_jellyroll"/>
</dbReference>
<dbReference type="OrthoDB" id="9804543at2"/>
<sequence>MFFTTSFPDYALPDQINRPVVVMGLSMVVDGWEFPRHSHRKAQLLFSASGVVTVETDSGVWVVPPQCAVWIPGGLPHKARSTGEVRGFGLFVEPDIMDGLPDICCSVSVSPLLQSLLEKAAGFDEYYDEDGAEGRLIRVLLDELVAAPLEQLHLPIPADNRLRKLTDMLLDDPASHATLEVWAHRIGMSERSLSRLFSHETGMSVGRWRRQLHVITGVQLLTQGRSIQSVAFDLGYESAGAFVTMFRKAVGTPPGRFLAERRASWNLFRGAVLQ</sequence>
<proteinExistence type="predicted"/>
<keyword evidence="1" id="KW-0678">Repressor</keyword>
<dbReference type="InterPro" id="IPR018060">
    <property type="entry name" value="HTH_AraC"/>
</dbReference>
<dbReference type="Gene3D" id="2.60.120.10">
    <property type="entry name" value="Jelly Rolls"/>
    <property type="match status" value="1"/>
</dbReference>
<dbReference type="Proteomes" id="UP000252893">
    <property type="component" value="Unassembled WGS sequence"/>
</dbReference>
<dbReference type="EMBL" id="QNRH01000003">
    <property type="protein sequence ID" value="RBO95576.1"/>
    <property type="molecule type" value="Genomic_DNA"/>
</dbReference>
<dbReference type="InterPro" id="IPR009057">
    <property type="entry name" value="Homeodomain-like_sf"/>
</dbReference>
<dbReference type="Gene3D" id="1.10.10.60">
    <property type="entry name" value="Homeodomain-like"/>
    <property type="match status" value="2"/>
</dbReference>
<comment type="caution">
    <text evidence="6">The sequence shown here is derived from an EMBL/GenBank/DDBJ whole genome shotgun (WGS) entry which is preliminary data.</text>
</comment>
<evidence type="ECO:0000256" key="2">
    <source>
        <dbReference type="ARBA" id="ARBA00023015"/>
    </source>
</evidence>
<evidence type="ECO:0000313" key="6">
    <source>
        <dbReference type="EMBL" id="RBO95576.1"/>
    </source>
</evidence>
<dbReference type="Pfam" id="PF12833">
    <property type="entry name" value="HTH_18"/>
    <property type="match status" value="1"/>
</dbReference>
<keyword evidence="7" id="KW-1185">Reference proteome</keyword>
<dbReference type="Pfam" id="PF02311">
    <property type="entry name" value="AraC_binding"/>
    <property type="match status" value="1"/>
</dbReference>
<evidence type="ECO:0000256" key="4">
    <source>
        <dbReference type="ARBA" id="ARBA00023163"/>
    </source>
</evidence>
<dbReference type="SUPFAM" id="SSF51182">
    <property type="entry name" value="RmlC-like cupins"/>
    <property type="match status" value="1"/>
</dbReference>
<gene>
    <name evidence="6" type="ORF">DFR47_103139</name>
</gene>
<protein>
    <submittedName>
        <fullName evidence="6">AraC-like DNA-binding protein</fullName>
    </submittedName>
</protein>
<dbReference type="FunFam" id="1.10.10.60:FF:000132">
    <property type="entry name" value="AraC family transcriptional regulator"/>
    <property type="match status" value="1"/>
</dbReference>
<dbReference type="InterPro" id="IPR011051">
    <property type="entry name" value="RmlC_Cupin_sf"/>
</dbReference>
<keyword evidence="3 6" id="KW-0238">DNA-binding</keyword>
<dbReference type="RefSeq" id="WP_113944120.1">
    <property type="nucleotide sequence ID" value="NZ_JBHEEG010000008.1"/>
</dbReference>
<organism evidence="6 7">
    <name type="scientific">Pseudochrobactrum asaccharolyticum</name>
    <dbReference type="NCBI Taxonomy" id="354351"/>
    <lineage>
        <taxon>Bacteria</taxon>
        <taxon>Pseudomonadati</taxon>
        <taxon>Pseudomonadota</taxon>
        <taxon>Alphaproteobacteria</taxon>
        <taxon>Hyphomicrobiales</taxon>
        <taxon>Brucellaceae</taxon>
        <taxon>Pseudochrobactrum</taxon>
    </lineage>
</organism>
<accession>A0A366DZN2</accession>
<dbReference type="SUPFAM" id="SSF46689">
    <property type="entry name" value="Homeodomain-like"/>
    <property type="match status" value="1"/>
</dbReference>
<feature type="domain" description="HTH araC/xylS-type" evidence="5">
    <location>
        <begin position="163"/>
        <end position="260"/>
    </location>
</feature>
<keyword evidence="2" id="KW-0805">Transcription regulation</keyword>
<dbReference type="CDD" id="cd06124">
    <property type="entry name" value="cupin_NimR-like_N"/>
    <property type="match status" value="1"/>
</dbReference>
<evidence type="ECO:0000313" key="7">
    <source>
        <dbReference type="Proteomes" id="UP000252893"/>
    </source>
</evidence>
<name>A0A366DZN2_9HYPH</name>
<evidence type="ECO:0000256" key="1">
    <source>
        <dbReference type="ARBA" id="ARBA00022491"/>
    </source>
</evidence>
<reference evidence="6 7" key="1">
    <citation type="submission" date="2018-06" db="EMBL/GenBank/DDBJ databases">
        <title>Genomic Encyclopedia of Type Strains, Phase IV (KMG-IV): sequencing the most valuable type-strain genomes for metagenomic binning, comparative biology and taxonomic classification.</title>
        <authorList>
            <person name="Goeker M."/>
        </authorList>
    </citation>
    <scope>NUCLEOTIDE SEQUENCE [LARGE SCALE GENOMIC DNA]</scope>
    <source>
        <strain evidence="6 7">DSM 25619</strain>
    </source>
</reference>
<dbReference type="GO" id="GO:0003700">
    <property type="term" value="F:DNA-binding transcription factor activity"/>
    <property type="evidence" value="ECO:0007669"/>
    <property type="project" value="InterPro"/>
</dbReference>
<dbReference type="AlphaFoldDB" id="A0A366DZN2"/>
<keyword evidence="4" id="KW-0804">Transcription</keyword>
<dbReference type="SMART" id="SM00342">
    <property type="entry name" value="HTH_ARAC"/>
    <property type="match status" value="1"/>
</dbReference>
<dbReference type="PANTHER" id="PTHR11019">
    <property type="entry name" value="HTH-TYPE TRANSCRIPTIONAL REGULATOR NIMR"/>
    <property type="match status" value="1"/>
</dbReference>
<dbReference type="PANTHER" id="PTHR11019:SF199">
    <property type="entry name" value="HTH-TYPE TRANSCRIPTIONAL REGULATOR NIMR"/>
    <property type="match status" value="1"/>
</dbReference>
<dbReference type="InterPro" id="IPR003313">
    <property type="entry name" value="AraC-bd"/>
</dbReference>
<dbReference type="GO" id="GO:0043565">
    <property type="term" value="F:sequence-specific DNA binding"/>
    <property type="evidence" value="ECO:0007669"/>
    <property type="project" value="InterPro"/>
</dbReference>
<evidence type="ECO:0000256" key="3">
    <source>
        <dbReference type="ARBA" id="ARBA00023125"/>
    </source>
</evidence>